<evidence type="ECO:0008006" key="4">
    <source>
        <dbReference type="Google" id="ProtNLM"/>
    </source>
</evidence>
<keyword evidence="3" id="KW-1185">Reference proteome</keyword>
<dbReference type="Proteomes" id="UP001320119">
    <property type="component" value="Chromosome"/>
</dbReference>
<sequence>MSKQLLSTTRRQLIKTSSLLAGSIATANALADNVSPSDTPRVIFVHVPGGAIAERWHPQGCGDDFALNEMSAPFEPVKQHCVFLQGINLVDYGHGTLWRQLNPESSHSESLDIRLAKHFGEDVPLALSAVNSSLDTMTYSAEAGLIPAASNMESVFNALFSQAQSSSPLFNHFAQQELALDPYDFETQSRQMLELAVLGLQHNKTRVASLQLGDDEGNFRLPSLGLDIDYAQALHATASPQAFIAFRQFLSERVAYLIKLLAATPDSNGNPLIDSTLVVQVANMGDGRSHTGTDAPVMLAGGKQFIKNGLVIRPPAGANTQRELLDTVSSALGLTGDNYGAGPISSLLL</sequence>
<evidence type="ECO:0000313" key="2">
    <source>
        <dbReference type="EMBL" id="BCD98760.1"/>
    </source>
</evidence>
<proteinExistence type="predicted"/>
<dbReference type="KEGG" id="marq:MARGE09_P2961"/>
<dbReference type="RefSeq" id="WP_236983310.1">
    <property type="nucleotide sequence ID" value="NZ_AP023086.1"/>
</dbReference>
<accession>A0AAN2BL86</accession>
<reference evidence="2 3" key="1">
    <citation type="journal article" date="2022" name="IScience">
        <title>An ultrasensitive nanofiber-based assay for enzymatic hydrolysis and deep-sea microbial degradation of cellulose.</title>
        <authorList>
            <person name="Tsudome M."/>
            <person name="Tachioka M."/>
            <person name="Miyazaki M."/>
            <person name="Uchimura K."/>
            <person name="Tsuda M."/>
            <person name="Takaki Y."/>
            <person name="Deguchi S."/>
        </authorList>
    </citation>
    <scope>NUCLEOTIDE SEQUENCE [LARGE SCALE GENOMIC DNA]</scope>
    <source>
        <strain evidence="2 3">GE09</strain>
    </source>
</reference>
<gene>
    <name evidence="2" type="ORF">MARGE09_P2961</name>
</gene>
<feature type="signal peptide" evidence="1">
    <location>
        <begin position="1"/>
        <end position="31"/>
    </location>
</feature>
<dbReference type="InterPro" id="IPR011447">
    <property type="entry name" value="DUF1552"/>
</dbReference>
<organism evidence="2 3">
    <name type="scientific">Marinagarivorans cellulosilyticus</name>
    <dbReference type="NCBI Taxonomy" id="2721545"/>
    <lineage>
        <taxon>Bacteria</taxon>
        <taxon>Pseudomonadati</taxon>
        <taxon>Pseudomonadota</taxon>
        <taxon>Gammaproteobacteria</taxon>
        <taxon>Cellvibrionales</taxon>
        <taxon>Cellvibrionaceae</taxon>
        <taxon>Marinagarivorans</taxon>
    </lineage>
</organism>
<protein>
    <recommendedName>
        <fullName evidence="4">DUF1552 domain-containing protein</fullName>
    </recommendedName>
</protein>
<evidence type="ECO:0000256" key="1">
    <source>
        <dbReference type="SAM" id="SignalP"/>
    </source>
</evidence>
<keyword evidence="1" id="KW-0732">Signal</keyword>
<dbReference type="EMBL" id="AP023086">
    <property type="protein sequence ID" value="BCD98760.1"/>
    <property type="molecule type" value="Genomic_DNA"/>
</dbReference>
<evidence type="ECO:0000313" key="3">
    <source>
        <dbReference type="Proteomes" id="UP001320119"/>
    </source>
</evidence>
<feature type="chain" id="PRO_5042887666" description="DUF1552 domain-containing protein" evidence="1">
    <location>
        <begin position="32"/>
        <end position="349"/>
    </location>
</feature>
<dbReference type="InterPro" id="IPR006311">
    <property type="entry name" value="TAT_signal"/>
</dbReference>
<dbReference type="PROSITE" id="PS51318">
    <property type="entry name" value="TAT"/>
    <property type="match status" value="1"/>
</dbReference>
<dbReference type="Pfam" id="PF07586">
    <property type="entry name" value="HXXSHH"/>
    <property type="match status" value="2"/>
</dbReference>
<dbReference type="AlphaFoldDB" id="A0AAN2BL86"/>
<name>A0AAN2BL86_9GAMM</name>